<dbReference type="OrthoDB" id="745435at2"/>
<dbReference type="PANTHER" id="PTHR43280:SF27">
    <property type="entry name" value="TRANSCRIPTIONAL REGULATOR MTLR"/>
    <property type="match status" value="1"/>
</dbReference>
<dbReference type="SMART" id="SM00342">
    <property type="entry name" value="HTH_ARAC"/>
    <property type="match status" value="1"/>
</dbReference>
<keyword evidence="6" id="KW-1185">Reference proteome</keyword>
<keyword evidence="1" id="KW-0805">Transcription regulation</keyword>
<dbReference type="AlphaFoldDB" id="A0A1M5B736"/>
<dbReference type="Pfam" id="PF02311">
    <property type="entry name" value="AraC_binding"/>
    <property type="match status" value="1"/>
</dbReference>
<evidence type="ECO:0000313" key="6">
    <source>
        <dbReference type="Proteomes" id="UP000184368"/>
    </source>
</evidence>
<keyword evidence="3" id="KW-0804">Transcription</keyword>
<dbReference type="RefSeq" id="WP_073042960.1">
    <property type="nucleotide sequence ID" value="NZ_FQUO01000007.1"/>
</dbReference>
<dbReference type="PROSITE" id="PS01124">
    <property type="entry name" value="HTH_ARAC_FAMILY_2"/>
    <property type="match status" value="1"/>
</dbReference>
<name>A0A1M5B736_9BACT</name>
<evidence type="ECO:0000313" key="5">
    <source>
        <dbReference type="EMBL" id="SHF38226.1"/>
    </source>
</evidence>
<dbReference type="PROSITE" id="PS00041">
    <property type="entry name" value="HTH_ARAC_FAMILY_1"/>
    <property type="match status" value="1"/>
</dbReference>
<evidence type="ECO:0000256" key="3">
    <source>
        <dbReference type="ARBA" id="ARBA00023163"/>
    </source>
</evidence>
<dbReference type="InterPro" id="IPR003313">
    <property type="entry name" value="AraC-bd"/>
</dbReference>
<dbReference type="InterPro" id="IPR018062">
    <property type="entry name" value="HTH_AraC-typ_CS"/>
</dbReference>
<dbReference type="GO" id="GO:0043565">
    <property type="term" value="F:sequence-specific DNA binding"/>
    <property type="evidence" value="ECO:0007669"/>
    <property type="project" value="InterPro"/>
</dbReference>
<feature type="domain" description="HTH araC/xylS-type" evidence="4">
    <location>
        <begin position="179"/>
        <end position="277"/>
    </location>
</feature>
<keyword evidence="2" id="KW-0238">DNA-binding</keyword>
<dbReference type="InterPro" id="IPR009057">
    <property type="entry name" value="Homeodomain-like_sf"/>
</dbReference>
<dbReference type="Gene3D" id="1.10.10.60">
    <property type="entry name" value="Homeodomain-like"/>
    <property type="match status" value="2"/>
</dbReference>
<gene>
    <name evidence="5" type="ORF">SAMN05444008_107172</name>
</gene>
<sequence length="284" mass="32513">MRLLVEKLPLSENTSFVARTHRTPHFEVPWHQHVEYELILFTEGAGMSFVGNYVGEFEVGDIYFLGANLPHTFQKTGDLVTSAVVVQFKADFWGNAFLELPECRMINKFLKAAAQGFKIQGALKQTLHPIIQQLEHARGFDRVLLLSKCLHLLSENDEHQTLSTQELKPLQLRDQERIDRIFQHTMEHYREPITLEEIGAVAGMSIPAFCAYFKKRTKKTYIDFVNEMRIGYACTLLADTEQSIMQVSFDSGFNSVAHFNKQFLKIKGITPSKFRKAFTTSAFA</sequence>
<dbReference type="SUPFAM" id="SSF51182">
    <property type="entry name" value="RmlC-like cupins"/>
    <property type="match status" value="1"/>
</dbReference>
<reference evidence="5 6" key="1">
    <citation type="submission" date="2016-11" db="EMBL/GenBank/DDBJ databases">
        <authorList>
            <person name="Jaros S."/>
            <person name="Januszkiewicz K."/>
            <person name="Wedrychowicz H."/>
        </authorList>
    </citation>
    <scope>NUCLEOTIDE SEQUENCE [LARGE SCALE GENOMIC DNA]</scope>
    <source>
        <strain evidence="5 6">DSM 26897</strain>
    </source>
</reference>
<evidence type="ECO:0000259" key="4">
    <source>
        <dbReference type="PROSITE" id="PS01124"/>
    </source>
</evidence>
<dbReference type="Proteomes" id="UP000184368">
    <property type="component" value="Unassembled WGS sequence"/>
</dbReference>
<evidence type="ECO:0000256" key="2">
    <source>
        <dbReference type="ARBA" id="ARBA00023125"/>
    </source>
</evidence>
<dbReference type="Pfam" id="PF12833">
    <property type="entry name" value="HTH_18"/>
    <property type="match status" value="1"/>
</dbReference>
<dbReference type="PANTHER" id="PTHR43280">
    <property type="entry name" value="ARAC-FAMILY TRANSCRIPTIONAL REGULATOR"/>
    <property type="match status" value="1"/>
</dbReference>
<proteinExistence type="predicted"/>
<dbReference type="GO" id="GO:0003700">
    <property type="term" value="F:DNA-binding transcription factor activity"/>
    <property type="evidence" value="ECO:0007669"/>
    <property type="project" value="InterPro"/>
</dbReference>
<organism evidence="5 6">
    <name type="scientific">Cnuella takakiae</name>
    <dbReference type="NCBI Taxonomy" id="1302690"/>
    <lineage>
        <taxon>Bacteria</taxon>
        <taxon>Pseudomonadati</taxon>
        <taxon>Bacteroidota</taxon>
        <taxon>Chitinophagia</taxon>
        <taxon>Chitinophagales</taxon>
        <taxon>Chitinophagaceae</taxon>
        <taxon>Cnuella</taxon>
    </lineage>
</organism>
<dbReference type="InterPro" id="IPR018060">
    <property type="entry name" value="HTH_AraC"/>
</dbReference>
<protein>
    <submittedName>
        <fullName evidence="5">Transcriptional regulator, AraC family</fullName>
    </submittedName>
</protein>
<dbReference type="Gene3D" id="2.60.120.10">
    <property type="entry name" value="Jelly Rolls"/>
    <property type="match status" value="1"/>
</dbReference>
<evidence type="ECO:0000256" key="1">
    <source>
        <dbReference type="ARBA" id="ARBA00023015"/>
    </source>
</evidence>
<dbReference type="InterPro" id="IPR014710">
    <property type="entry name" value="RmlC-like_jellyroll"/>
</dbReference>
<dbReference type="InterPro" id="IPR011051">
    <property type="entry name" value="RmlC_Cupin_sf"/>
</dbReference>
<dbReference type="SUPFAM" id="SSF46689">
    <property type="entry name" value="Homeodomain-like"/>
    <property type="match status" value="2"/>
</dbReference>
<accession>A0A1M5B736</accession>
<dbReference type="STRING" id="1302690.BUE76_16825"/>
<dbReference type="EMBL" id="FQUO01000007">
    <property type="protein sequence ID" value="SHF38226.1"/>
    <property type="molecule type" value="Genomic_DNA"/>
</dbReference>